<dbReference type="Pfam" id="PF01047">
    <property type="entry name" value="MarR"/>
    <property type="match status" value="1"/>
</dbReference>
<dbReference type="Proteomes" id="UP001242010">
    <property type="component" value="Chromosome"/>
</dbReference>
<dbReference type="SUPFAM" id="SSF46785">
    <property type="entry name" value="Winged helix' DNA-binding domain"/>
    <property type="match status" value="1"/>
</dbReference>
<evidence type="ECO:0000313" key="4">
    <source>
        <dbReference type="Proteomes" id="UP001242010"/>
    </source>
</evidence>
<feature type="compositionally biased region" description="Basic and acidic residues" evidence="1">
    <location>
        <begin position="138"/>
        <end position="151"/>
    </location>
</feature>
<dbReference type="SMART" id="SM00347">
    <property type="entry name" value="HTH_MARR"/>
    <property type="match status" value="1"/>
</dbReference>
<dbReference type="InterPro" id="IPR036388">
    <property type="entry name" value="WH-like_DNA-bd_sf"/>
</dbReference>
<dbReference type="InterPro" id="IPR039422">
    <property type="entry name" value="MarR/SlyA-like"/>
</dbReference>
<dbReference type="PANTHER" id="PTHR33164:SF43">
    <property type="entry name" value="HTH-TYPE TRANSCRIPTIONAL REPRESSOR YETL"/>
    <property type="match status" value="1"/>
</dbReference>
<accession>A0ABN6UWI5</accession>
<evidence type="ECO:0000256" key="1">
    <source>
        <dbReference type="SAM" id="MobiDB-lite"/>
    </source>
</evidence>
<feature type="region of interest" description="Disordered" evidence="1">
    <location>
        <begin position="127"/>
        <end position="151"/>
    </location>
</feature>
<dbReference type="PROSITE" id="PS50995">
    <property type="entry name" value="HTH_MARR_2"/>
    <property type="match status" value="1"/>
</dbReference>
<keyword evidence="4" id="KW-1185">Reference proteome</keyword>
<dbReference type="PANTHER" id="PTHR33164">
    <property type="entry name" value="TRANSCRIPTIONAL REGULATOR, MARR FAMILY"/>
    <property type="match status" value="1"/>
</dbReference>
<organism evidence="3 4">
    <name type="scientific">Geothrix oryzae</name>
    <dbReference type="NCBI Taxonomy" id="2927975"/>
    <lineage>
        <taxon>Bacteria</taxon>
        <taxon>Pseudomonadati</taxon>
        <taxon>Acidobacteriota</taxon>
        <taxon>Holophagae</taxon>
        <taxon>Holophagales</taxon>
        <taxon>Holophagaceae</taxon>
        <taxon>Geothrix</taxon>
    </lineage>
</organism>
<dbReference type="Gene3D" id="1.10.10.10">
    <property type="entry name" value="Winged helix-like DNA-binding domain superfamily/Winged helix DNA-binding domain"/>
    <property type="match status" value="1"/>
</dbReference>
<evidence type="ECO:0000313" key="3">
    <source>
        <dbReference type="EMBL" id="BDU69088.1"/>
    </source>
</evidence>
<protein>
    <recommendedName>
        <fullName evidence="2">HTH marR-type domain-containing protein</fullName>
    </recommendedName>
</protein>
<gene>
    <name evidence="3" type="ORF">GETHOR_11890</name>
</gene>
<feature type="domain" description="HTH marR-type" evidence="2">
    <location>
        <begin position="1"/>
        <end position="126"/>
    </location>
</feature>
<dbReference type="InterPro" id="IPR000835">
    <property type="entry name" value="HTH_MarR-typ"/>
</dbReference>
<evidence type="ECO:0000259" key="2">
    <source>
        <dbReference type="PROSITE" id="PS50995"/>
    </source>
</evidence>
<sequence length="151" mass="16712">MRAIVRDLRRASVSCEKQFGLSAAQLFVLQTLRSQPGMSLGEVAERTATDQSSVSVVVRKLEEKGLVQKQTSSQDARRLELSLTRGGKRLAEKTPPAVQDLLIQSITDLSIHDRRLLAELLDRIAPSGTGEQPMFFEEPAREGTGRKSDHE</sequence>
<dbReference type="PRINTS" id="PR00598">
    <property type="entry name" value="HTHMARR"/>
</dbReference>
<dbReference type="EMBL" id="AP027079">
    <property type="protein sequence ID" value="BDU69088.1"/>
    <property type="molecule type" value="Genomic_DNA"/>
</dbReference>
<dbReference type="InterPro" id="IPR036390">
    <property type="entry name" value="WH_DNA-bd_sf"/>
</dbReference>
<dbReference type="RefSeq" id="WP_286355718.1">
    <property type="nucleotide sequence ID" value="NZ_AP027079.1"/>
</dbReference>
<reference evidence="4" key="1">
    <citation type="journal article" date="2023" name="Int. J. Syst. Evol. Microbiol.">
        <title>Mesoterricola silvestris gen. nov., sp. nov., Mesoterricola sediminis sp. nov., Geothrix oryzae sp. nov., Geothrix edaphica sp. nov., Geothrix rubra sp. nov., and Geothrix limicola sp. nov., six novel members of Acidobacteriota isolated from soils.</title>
        <authorList>
            <person name="Itoh H."/>
            <person name="Sugisawa Y."/>
            <person name="Mise K."/>
            <person name="Xu Z."/>
            <person name="Kuniyasu M."/>
            <person name="Ushijima N."/>
            <person name="Kawano K."/>
            <person name="Kobayashi E."/>
            <person name="Shiratori Y."/>
            <person name="Masuda Y."/>
            <person name="Senoo K."/>
        </authorList>
    </citation>
    <scope>NUCLEOTIDE SEQUENCE [LARGE SCALE GENOMIC DNA]</scope>
    <source>
        <strain evidence="4">Red222</strain>
    </source>
</reference>
<name>A0ABN6UWI5_9BACT</name>
<proteinExistence type="predicted"/>